<feature type="chain" id="PRO_5026120686" evidence="2">
    <location>
        <begin position="19"/>
        <end position="209"/>
    </location>
</feature>
<dbReference type="Proteomes" id="UP000799428">
    <property type="component" value="Unassembled WGS sequence"/>
</dbReference>
<dbReference type="GO" id="GO:0006508">
    <property type="term" value="P:proteolysis"/>
    <property type="evidence" value="ECO:0007669"/>
    <property type="project" value="InterPro"/>
</dbReference>
<evidence type="ECO:0000313" key="3">
    <source>
        <dbReference type="EMBL" id="KAF2709195.1"/>
    </source>
</evidence>
<evidence type="ECO:0000256" key="1">
    <source>
        <dbReference type="PIRSR" id="PIRSR600250-50"/>
    </source>
</evidence>
<feature type="signal peptide" evidence="2">
    <location>
        <begin position="1"/>
        <end position="18"/>
    </location>
</feature>
<dbReference type="PANTHER" id="PTHR37536">
    <property type="entry name" value="PUTATIVE (AFU_ORTHOLOGUE AFUA_3G02970)-RELATED"/>
    <property type="match status" value="1"/>
</dbReference>
<dbReference type="InterPro" id="IPR038656">
    <property type="entry name" value="Peptidase_G1_sf"/>
</dbReference>
<dbReference type="Pfam" id="PF01828">
    <property type="entry name" value="Peptidase_A4"/>
    <property type="match status" value="1"/>
</dbReference>
<sequence length="209" mass="21950">MHFTKFLSLVSLAVTAAALLLASGKVSLKWSTSLVLDRSLDGIDEGTNPNQIVIQAGFDAVKKQDGTVIYEAFYEWFPNPATFISADDFSASAGDTVSITVATSQSGITAGAAFVNQNTLQSINVEFYSPNEKFDARCANAQWVIERAPGTTLANFGQIKFTESAAAEANGFSHGVSGGTTIDFVVDGNTLATGAINGDSEVDITYTGP</sequence>
<dbReference type="InterPro" id="IPR000250">
    <property type="entry name" value="Peptidase_G1"/>
</dbReference>
<dbReference type="Gene3D" id="2.60.120.700">
    <property type="entry name" value="Peptidase G1"/>
    <property type="match status" value="1"/>
</dbReference>
<proteinExistence type="predicted"/>
<dbReference type="EMBL" id="MU005770">
    <property type="protein sequence ID" value="KAF2709195.1"/>
    <property type="molecule type" value="Genomic_DNA"/>
</dbReference>
<keyword evidence="3" id="KW-0430">Lectin</keyword>
<feature type="active site" description="Proton acceptor" evidence="1">
    <location>
        <position position="146"/>
    </location>
</feature>
<keyword evidence="4" id="KW-1185">Reference proteome</keyword>
<dbReference type="AlphaFoldDB" id="A0A6G1K9I2"/>
<dbReference type="PANTHER" id="PTHR37536:SF1">
    <property type="entry name" value="ASPERGILLOPEPSIN, PUTAITVE (AFU_ORTHOLOGUE AFUA_7G01200)"/>
    <property type="match status" value="1"/>
</dbReference>
<evidence type="ECO:0000313" key="4">
    <source>
        <dbReference type="Proteomes" id="UP000799428"/>
    </source>
</evidence>
<gene>
    <name evidence="3" type="ORF">K504DRAFT_454961</name>
</gene>
<dbReference type="SUPFAM" id="SSF49899">
    <property type="entry name" value="Concanavalin A-like lectins/glucanases"/>
    <property type="match status" value="1"/>
</dbReference>
<dbReference type="InterPro" id="IPR013320">
    <property type="entry name" value="ConA-like_dom_sf"/>
</dbReference>
<dbReference type="CDD" id="cd13426">
    <property type="entry name" value="Peptidase_G1"/>
    <property type="match status" value="1"/>
</dbReference>
<dbReference type="GO" id="GO:0070007">
    <property type="term" value="F:glutamic-type endopeptidase activity"/>
    <property type="evidence" value="ECO:0007669"/>
    <property type="project" value="InterPro"/>
</dbReference>
<evidence type="ECO:0000256" key="2">
    <source>
        <dbReference type="SAM" id="SignalP"/>
    </source>
</evidence>
<organism evidence="3 4">
    <name type="scientific">Pleomassaria siparia CBS 279.74</name>
    <dbReference type="NCBI Taxonomy" id="1314801"/>
    <lineage>
        <taxon>Eukaryota</taxon>
        <taxon>Fungi</taxon>
        <taxon>Dikarya</taxon>
        <taxon>Ascomycota</taxon>
        <taxon>Pezizomycotina</taxon>
        <taxon>Dothideomycetes</taxon>
        <taxon>Pleosporomycetidae</taxon>
        <taxon>Pleosporales</taxon>
        <taxon>Pleomassariaceae</taxon>
        <taxon>Pleomassaria</taxon>
    </lineage>
</organism>
<dbReference type="OrthoDB" id="2862635at2759"/>
<accession>A0A6G1K9I2</accession>
<dbReference type="GO" id="GO:0030246">
    <property type="term" value="F:carbohydrate binding"/>
    <property type="evidence" value="ECO:0007669"/>
    <property type="project" value="UniProtKB-KW"/>
</dbReference>
<reference evidence="3" key="1">
    <citation type="journal article" date="2020" name="Stud. Mycol.">
        <title>101 Dothideomycetes genomes: a test case for predicting lifestyles and emergence of pathogens.</title>
        <authorList>
            <person name="Haridas S."/>
            <person name="Albert R."/>
            <person name="Binder M."/>
            <person name="Bloem J."/>
            <person name="Labutti K."/>
            <person name="Salamov A."/>
            <person name="Andreopoulos B."/>
            <person name="Baker S."/>
            <person name="Barry K."/>
            <person name="Bills G."/>
            <person name="Bluhm B."/>
            <person name="Cannon C."/>
            <person name="Castanera R."/>
            <person name="Culley D."/>
            <person name="Daum C."/>
            <person name="Ezra D."/>
            <person name="Gonzalez J."/>
            <person name="Henrissat B."/>
            <person name="Kuo A."/>
            <person name="Liang C."/>
            <person name="Lipzen A."/>
            <person name="Lutzoni F."/>
            <person name="Magnuson J."/>
            <person name="Mondo S."/>
            <person name="Nolan M."/>
            <person name="Ohm R."/>
            <person name="Pangilinan J."/>
            <person name="Park H.-J."/>
            <person name="Ramirez L."/>
            <person name="Alfaro M."/>
            <person name="Sun H."/>
            <person name="Tritt A."/>
            <person name="Yoshinaga Y."/>
            <person name="Zwiers L.-H."/>
            <person name="Turgeon B."/>
            <person name="Goodwin S."/>
            <person name="Spatafora J."/>
            <person name="Crous P."/>
            <person name="Grigoriev I."/>
        </authorList>
    </citation>
    <scope>NUCLEOTIDE SEQUENCE</scope>
    <source>
        <strain evidence="3">CBS 279.74</strain>
    </source>
</reference>
<name>A0A6G1K9I2_9PLEO</name>
<keyword evidence="2" id="KW-0732">Signal</keyword>
<protein>
    <submittedName>
        <fullName evidence="3">Concanavalin A-like lectin/glucanase</fullName>
    </submittedName>
</protein>